<reference evidence="6 7" key="1">
    <citation type="submission" date="2024-06" db="EMBL/GenBank/DDBJ databases">
        <title>Pontibacter populi HYL7-15.</title>
        <authorList>
            <person name="Kim M.K."/>
        </authorList>
    </citation>
    <scope>NUCLEOTIDE SEQUENCE [LARGE SCALE GENOMIC DNA]</scope>
    <source>
        <strain evidence="6 7">HYL7-15</strain>
    </source>
</reference>
<evidence type="ECO:0000259" key="5">
    <source>
        <dbReference type="Pfam" id="PF00535"/>
    </source>
</evidence>
<dbReference type="RefSeq" id="WP_350411554.1">
    <property type="nucleotide sequence ID" value="NZ_JBEOKT010000004.1"/>
</dbReference>
<dbReference type="Gene3D" id="3.90.550.10">
    <property type="entry name" value="Spore Coat Polysaccharide Biosynthesis Protein SpsA, Chain A"/>
    <property type="match status" value="1"/>
</dbReference>
<keyword evidence="7" id="KW-1185">Reference proteome</keyword>
<sequence>MIFSVIYFIVYFFIFVALLYLLVYNRKRYSLDLSEQPHISILIAARNEEHSILRCLAAIDALAYPKDKIEVLIGNDASTDNTLAVIEAYIQGKPNYKCITITENIGTTRGKANVLAQLAHHATTGYYFYTDADIAVPANWVQKMLSAMTEKVGVVTGITTITGNRFFYKMQALDWLYALGLVQVVSDKGLPVTTMGNNMLLRREAYDSVGGFEGINFSITEDIAIFNEILRQGWDFRNIYSRDVLALSLPAANFVQYINQRKRWMSGAMHLPWYMAIIFILHSAYYPVLIPFFAYTSVAIMGSIFVLKLIFQSIFLHICLRRLNLAIPWYFYIFFELYLVISSVMLIIYFFMPFKTVWKGRRY</sequence>
<keyword evidence="3 6" id="KW-0808">Transferase</keyword>
<evidence type="ECO:0000313" key="7">
    <source>
        <dbReference type="Proteomes" id="UP001476807"/>
    </source>
</evidence>
<evidence type="ECO:0000313" key="6">
    <source>
        <dbReference type="EMBL" id="MER2997170.1"/>
    </source>
</evidence>
<dbReference type="Pfam" id="PF00535">
    <property type="entry name" value="Glycos_transf_2"/>
    <property type="match status" value="1"/>
</dbReference>
<gene>
    <name evidence="6" type="ORF">ABS362_06400</name>
</gene>
<keyword evidence="2 6" id="KW-0328">Glycosyltransferase</keyword>
<dbReference type="EC" id="2.4.-.-" evidence="6"/>
<dbReference type="Proteomes" id="UP001476807">
    <property type="component" value="Unassembled WGS sequence"/>
</dbReference>
<accession>A0ABV1RS22</accession>
<dbReference type="SUPFAM" id="SSF53448">
    <property type="entry name" value="Nucleotide-diphospho-sugar transferases"/>
    <property type="match status" value="1"/>
</dbReference>
<comment type="similarity">
    <text evidence="1">Belongs to the glycosyltransferase 2 family.</text>
</comment>
<evidence type="ECO:0000256" key="1">
    <source>
        <dbReference type="ARBA" id="ARBA00006739"/>
    </source>
</evidence>
<dbReference type="InterPro" id="IPR001173">
    <property type="entry name" value="Glyco_trans_2-like"/>
</dbReference>
<dbReference type="EMBL" id="JBEOKT010000004">
    <property type="protein sequence ID" value="MER2997170.1"/>
    <property type="molecule type" value="Genomic_DNA"/>
</dbReference>
<keyword evidence="4" id="KW-0472">Membrane</keyword>
<proteinExistence type="inferred from homology"/>
<keyword evidence="4" id="KW-1133">Transmembrane helix</keyword>
<name>A0ABV1RS22_9BACT</name>
<feature type="domain" description="Glycosyltransferase 2-like" evidence="5">
    <location>
        <begin position="40"/>
        <end position="208"/>
    </location>
</feature>
<dbReference type="PANTHER" id="PTHR43630">
    <property type="entry name" value="POLY-BETA-1,6-N-ACETYL-D-GLUCOSAMINE SYNTHASE"/>
    <property type="match status" value="1"/>
</dbReference>
<dbReference type="InterPro" id="IPR029044">
    <property type="entry name" value="Nucleotide-diphossugar_trans"/>
</dbReference>
<evidence type="ECO:0000256" key="2">
    <source>
        <dbReference type="ARBA" id="ARBA00022676"/>
    </source>
</evidence>
<protein>
    <submittedName>
        <fullName evidence="6">Glycosyltransferase</fullName>
        <ecNumber evidence="6">2.4.-.-</ecNumber>
    </submittedName>
</protein>
<feature type="transmembrane region" description="Helical" evidence="4">
    <location>
        <begin position="294"/>
        <end position="317"/>
    </location>
</feature>
<keyword evidence="4" id="KW-0812">Transmembrane</keyword>
<dbReference type="PANTHER" id="PTHR43630:SF1">
    <property type="entry name" value="POLY-BETA-1,6-N-ACETYL-D-GLUCOSAMINE SYNTHASE"/>
    <property type="match status" value="1"/>
</dbReference>
<feature type="transmembrane region" description="Helical" evidence="4">
    <location>
        <begin position="6"/>
        <end position="24"/>
    </location>
</feature>
<feature type="transmembrane region" description="Helical" evidence="4">
    <location>
        <begin position="329"/>
        <end position="352"/>
    </location>
</feature>
<evidence type="ECO:0000256" key="4">
    <source>
        <dbReference type="SAM" id="Phobius"/>
    </source>
</evidence>
<organism evidence="6 7">
    <name type="scientific">Pontibacter populi</name>
    <dbReference type="NCBI Taxonomy" id="890055"/>
    <lineage>
        <taxon>Bacteria</taxon>
        <taxon>Pseudomonadati</taxon>
        <taxon>Bacteroidota</taxon>
        <taxon>Cytophagia</taxon>
        <taxon>Cytophagales</taxon>
        <taxon>Hymenobacteraceae</taxon>
        <taxon>Pontibacter</taxon>
    </lineage>
</organism>
<feature type="transmembrane region" description="Helical" evidence="4">
    <location>
        <begin position="271"/>
        <end position="288"/>
    </location>
</feature>
<evidence type="ECO:0000256" key="3">
    <source>
        <dbReference type="ARBA" id="ARBA00022679"/>
    </source>
</evidence>
<comment type="caution">
    <text evidence="6">The sequence shown here is derived from an EMBL/GenBank/DDBJ whole genome shotgun (WGS) entry which is preliminary data.</text>
</comment>
<dbReference type="GO" id="GO:0016757">
    <property type="term" value="F:glycosyltransferase activity"/>
    <property type="evidence" value="ECO:0007669"/>
    <property type="project" value="UniProtKB-KW"/>
</dbReference>